<protein>
    <submittedName>
        <fullName evidence="1">Uncharacterized protein</fullName>
    </submittedName>
</protein>
<comment type="caution">
    <text evidence="1">The sequence shown here is derived from an EMBL/GenBank/DDBJ whole genome shotgun (WGS) entry which is preliminary data.</text>
</comment>
<organism evidence="1 2">
    <name type="scientific">Araneus ventricosus</name>
    <name type="common">Orbweaver spider</name>
    <name type="synonym">Epeira ventricosa</name>
    <dbReference type="NCBI Taxonomy" id="182803"/>
    <lineage>
        <taxon>Eukaryota</taxon>
        <taxon>Metazoa</taxon>
        <taxon>Ecdysozoa</taxon>
        <taxon>Arthropoda</taxon>
        <taxon>Chelicerata</taxon>
        <taxon>Arachnida</taxon>
        <taxon>Araneae</taxon>
        <taxon>Araneomorphae</taxon>
        <taxon>Entelegynae</taxon>
        <taxon>Araneoidea</taxon>
        <taxon>Araneidae</taxon>
        <taxon>Araneus</taxon>
    </lineage>
</organism>
<sequence>METPCKRHNRPFQSLRATVPIPPPAFPRDLHSPPPFCGFRFCERGSLPLSLAPHDRISVLWPSEPNENPNISTTPRHFSSDFDIVDGF</sequence>
<dbReference type="Proteomes" id="UP000499080">
    <property type="component" value="Unassembled WGS sequence"/>
</dbReference>
<name>A0A4Y2VUN4_ARAVE</name>
<evidence type="ECO:0000313" key="1">
    <source>
        <dbReference type="EMBL" id="GBO27954.1"/>
    </source>
</evidence>
<dbReference type="EMBL" id="BGPR01050981">
    <property type="protein sequence ID" value="GBO27954.1"/>
    <property type="molecule type" value="Genomic_DNA"/>
</dbReference>
<evidence type="ECO:0000313" key="2">
    <source>
        <dbReference type="Proteomes" id="UP000499080"/>
    </source>
</evidence>
<dbReference type="AlphaFoldDB" id="A0A4Y2VUN4"/>
<keyword evidence="2" id="KW-1185">Reference proteome</keyword>
<proteinExistence type="predicted"/>
<gene>
    <name evidence="1" type="ORF">AVEN_182423_1</name>
</gene>
<accession>A0A4Y2VUN4</accession>
<reference evidence="1 2" key="1">
    <citation type="journal article" date="2019" name="Sci. Rep.">
        <title>Orb-weaving spider Araneus ventricosus genome elucidates the spidroin gene catalogue.</title>
        <authorList>
            <person name="Kono N."/>
            <person name="Nakamura H."/>
            <person name="Ohtoshi R."/>
            <person name="Moran D.A.P."/>
            <person name="Shinohara A."/>
            <person name="Yoshida Y."/>
            <person name="Fujiwara M."/>
            <person name="Mori M."/>
            <person name="Tomita M."/>
            <person name="Arakawa K."/>
        </authorList>
    </citation>
    <scope>NUCLEOTIDE SEQUENCE [LARGE SCALE GENOMIC DNA]</scope>
</reference>